<evidence type="ECO:0000313" key="2">
    <source>
        <dbReference type="Proteomes" id="UP000029567"/>
    </source>
</evidence>
<dbReference type="EMBL" id="AWTN01000085">
    <property type="protein sequence ID" value="KGG93034.1"/>
    <property type="molecule type" value="Genomic_DNA"/>
</dbReference>
<evidence type="ECO:0000313" key="1">
    <source>
        <dbReference type="EMBL" id="KGG93034.1"/>
    </source>
</evidence>
<dbReference type="Proteomes" id="UP000029567">
    <property type="component" value="Unassembled WGS sequence"/>
</dbReference>
<dbReference type="AlphaFoldDB" id="A0A0E3BGS5"/>
<accession>A0A0E3BGS5</accession>
<organism evidence="1 2">
    <name type="scientific">Comamonas thiooxydans</name>
    <dbReference type="NCBI Taxonomy" id="363952"/>
    <lineage>
        <taxon>Bacteria</taxon>
        <taxon>Pseudomonadati</taxon>
        <taxon>Pseudomonadota</taxon>
        <taxon>Betaproteobacteria</taxon>
        <taxon>Burkholderiales</taxon>
        <taxon>Comamonadaceae</taxon>
        <taxon>Comamonas</taxon>
    </lineage>
</organism>
<proteinExistence type="predicted"/>
<gene>
    <name evidence="1" type="ORF">P245_10730</name>
</gene>
<protein>
    <submittedName>
        <fullName evidence="1">Uncharacterized protein</fullName>
    </submittedName>
</protein>
<name>A0A0E3BGS5_9BURK</name>
<dbReference type="RefSeq" id="WP_165572369.1">
    <property type="nucleotide sequence ID" value="NZ_AWTN01000085.1"/>
</dbReference>
<comment type="caution">
    <text evidence="1">The sequence shown here is derived from an EMBL/GenBank/DDBJ whole genome shotgun (WGS) entry which is preliminary data.</text>
</comment>
<sequence>MNKTISQPTKKGDQVAYYNAKGQRRVGVVQGWRDGKVVVLHRAGYTELVPEADLYLLD</sequence>
<reference evidence="1 2" key="1">
    <citation type="submission" date="2013-09" db="EMBL/GenBank/DDBJ databases">
        <title>High correlation between genotypes and phenotypes of environmental bacteria Comamonas testosteroni strains.</title>
        <authorList>
            <person name="Liu L."/>
            <person name="Zhu W."/>
            <person name="Xia X."/>
            <person name="Xu B."/>
            <person name="Luo M."/>
            <person name="Wang G."/>
        </authorList>
    </citation>
    <scope>NUCLEOTIDE SEQUENCE [LARGE SCALE GENOMIC DNA]</scope>
    <source>
        <strain evidence="1 2">JL14</strain>
    </source>
</reference>